<evidence type="ECO:0000256" key="12">
    <source>
        <dbReference type="ARBA" id="ARBA00046076"/>
    </source>
</evidence>
<evidence type="ECO:0000256" key="7">
    <source>
        <dbReference type="ARBA" id="ARBA00022837"/>
    </source>
</evidence>
<sequence length="546" mass="59276">MSADEDTELRDLVAQTLEANGTLGKLRAQLRASVFLALEEQESVQNRTPFLNKELKRFLSTEDGHLVTSLVREFLEFFHLEFTLAVFNPETGLSEEPESRSALAGQLNLPQGPSGGETPLLLEVLRSCRSGGSSPSHPSAASNSSSTATRNDLTENQIEDARKKFDEYDRDGSGAIDKDELRELFLDMFPSFNKHMLERYVNDEFRAVDRDFSSSIDFDEFLGMYKRLFLQCRSVVSGDVESILSPSHRKQDMSSNSSAKTGGPSLNSVEAKNQKNLEKSAPPLPSTPPPVSKNNRNSSSSNPLDDLLGGGDDDDSFFDDLPVSGGGLHSFGNSPSQRERAPSPQRAPSLQRAPSPNSKNRPSQIPVFASLRSDSDKKKDGVAALGTGGDASTKGAGDGKGAGNGMTSLGDLPNFLNSGSLTSAPNNKPAGAKGKEGEQNLRSLDRRMADLDFGNDMPGDFEYEDDFQSSGHSLSLKSPRSKTEGKDKTENGSIAEEIEDEEIEDISIEADDLLKSENSGFDDMTEDRSISQMDGGFDYMEDPQLP</sequence>
<evidence type="ECO:0000256" key="14">
    <source>
        <dbReference type="SAM" id="MobiDB-lite"/>
    </source>
</evidence>
<feature type="compositionally biased region" description="Polar residues" evidence="14">
    <location>
        <begin position="346"/>
        <end position="363"/>
    </location>
</feature>
<keyword evidence="4" id="KW-0963">Cytoplasm</keyword>
<dbReference type="InterPro" id="IPR011992">
    <property type="entry name" value="EF-hand-dom_pair"/>
</dbReference>
<keyword evidence="8" id="KW-0206">Cytoskeleton</keyword>
<gene>
    <name evidence="16" type="ORF">V1264_015697</name>
</gene>
<evidence type="ECO:0000256" key="1">
    <source>
        <dbReference type="ARBA" id="ARBA00004120"/>
    </source>
</evidence>
<keyword evidence="6" id="KW-0970">Cilium biogenesis/degradation</keyword>
<proteinExistence type="inferred from homology"/>
<dbReference type="PROSITE" id="PS50222">
    <property type="entry name" value="EF_HAND_2"/>
    <property type="match status" value="2"/>
</dbReference>
<evidence type="ECO:0000256" key="11">
    <source>
        <dbReference type="ARBA" id="ARBA00042293"/>
    </source>
</evidence>
<evidence type="ECO:0000256" key="6">
    <source>
        <dbReference type="ARBA" id="ARBA00022794"/>
    </source>
</evidence>
<evidence type="ECO:0000259" key="15">
    <source>
        <dbReference type="PROSITE" id="PS50222"/>
    </source>
</evidence>
<comment type="subunit">
    <text evidence="13">Homodimer. Part of a ternary complex that contains CEP350, CEP43 and MAPRE1. Interacts directly with CEP350 and MAPRE1. Interacts with CEP19. Interacts (via N-terminus) with CEP350 (via C-terminus).</text>
</comment>
<feature type="compositionally biased region" description="Basic and acidic residues" evidence="14">
    <location>
        <begin position="481"/>
        <end position="490"/>
    </location>
</feature>
<reference evidence="16 17" key="1">
    <citation type="submission" date="2024-02" db="EMBL/GenBank/DDBJ databases">
        <title>Chromosome-scale genome assembly of the rough periwinkle Littorina saxatilis.</title>
        <authorList>
            <person name="De Jode A."/>
            <person name="Faria R."/>
            <person name="Formenti G."/>
            <person name="Sims Y."/>
            <person name="Smith T.P."/>
            <person name="Tracey A."/>
            <person name="Wood J.M.D."/>
            <person name="Zagrodzka Z.B."/>
            <person name="Johannesson K."/>
            <person name="Butlin R.K."/>
            <person name="Leder E.H."/>
        </authorList>
    </citation>
    <scope>NUCLEOTIDE SEQUENCE [LARGE SCALE GENOMIC DNA]</scope>
    <source>
        <strain evidence="16">Snail1</strain>
        <tissue evidence="16">Muscle</tissue>
    </source>
</reference>
<dbReference type="GO" id="GO:0034453">
    <property type="term" value="P:microtubule anchoring"/>
    <property type="evidence" value="ECO:0007669"/>
    <property type="project" value="InterPro"/>
</dbReference>
<dbReference type="InterPro" id="IPR002048">
    <property type="entry name" value="EF_hand_dom"/>
</dbReference>
<feature type="compositionally biased region" description="Low complexity" evidence="14">
    <location>
        <begin position="128"/>
        <end position="146"/>
    </location>
</feature>
<dbReference type="SUPFAM" id="SSF47473">
    <property type="entry name" value="EF-hand"/>
    <property type="match status" value="1"/>
</dbReference>
<dbReference type="Pfam" id="PF09398">
    <property type="entry name" value="FOP_dimer"/>
    <property type="match status" value="1"/>
</dbReference>
<dbReference type="Proteomes" id="UP001374579">
    <property type="component" value="Unassembled WGS sequence"/>
</dbReference>
<accession>A0AAN9GH95</accession>
<feature type="compositionally biased region" description="Basic and acidic residues" evidence="14">
    <location>
        <begin position="433"/>
        <end position="450"/>
    </location>
</feature>
<dbReference type="CDD" id="cd00051">
    <property type="entry name" value="EFh"/>
    <property type="match status" value="1"/>
</dbReference>
<name>A0AAN9GH95_9CAEN</name>
<dbReference type="GO" id="GO:0005813">
    <property type="term" value="C:centrosome"/>
    <property type="evidence" value="ECO:0007669"/>
    <property type="project" value="UniProtKB-SubCell"/>
</dbReference>
<evidence type="ECO:0000256" key="9">
    <source>
        <dbReference type="ARBA" id="ARBA00023273"/>
    </source>
</evidence>
<dbReference type="SMART" id="SM00054">
    <property type="entry name" value="EFh"/>
    <property type="match status" value="2"/>
</dbReference>
<dbReference type="GO" id="GO:0030030">
    <property type="term" value="P:cell projection organization"/>
    <property type="evidence" value="ECO:0007669"/>
    <property type="project" value="UniProtKB-KW"/>
</dbReference>
<evidence type="ECO:0000313" key="16">
    <source>
        <dbReference type="EMBL" id="KAK7107854.1"/>
    </source>
</evidence>
<comment type="similarity">
    <text evidence="3">Belongs to the CEP43 family.</text>
</comment>
<comment type="function">
    <text evidence="12">Required for anchoring microtubules to the centrosomes. Required for ciliation.</text>
</comment>
<dbReference type="Gene3D" id="1.10.238.10">
    <property type="entry name" value="EF-hand"/>
    <property type="match status" value="1"/>
</dbReference>
<evidence type="ECO:0000256" key="4">
    <source>
        <dbReference type="ARBA" id="ARBA00022490"/>
    </source>
</evidence>
<evidence type="ECO:0000256" key="8">
    <source>
        <dbReference type="ARBA" id="ARBA00023212"/>
    </source>
</evidence>
<dbReference type="AlphaFoldDB" id="A0AAN9GH95"/>
<dbReference type="PANTHER" id="PTHR15431:SF9">
    <property type="entry name" value="CENTROSOMAL PROTEIN 43"/>
    <property type="match status" value="1"/>
</dbReference>
<evidence type="ECO:0000256" key="5">
    <source>
        <dbReference type="ARBA" id="ARBA00022553"/>
    </source>
</evidence>
<keyword evidence="5" id="KW-0597">Phosphoprotein</keyword>
<feature type="compositionally biased region" description="Polar residues" evidence="14">
    <location>
        <begin position="415"/>
        <end position="426"/>
    </location>
</feature>
<evidence type="ECO:0000256" key="3">
    <source>
        <dbReference type="ARBA" id="ARBA00005385"/>
    </source>
</evidence>
<dbReference type="PROSITE" id="PS00018">
    <property type="entry name" value="EF_HAND_1"/>
    <property type="match status" value="1"/>
</dbReference>
<feature type="domain" description="EF-hand" evidence="15">
    <location>
        <begin position="156"/>
        <end position="191"/>
    </location>
</feature>
<dbReference type="PANTHER" id="PTHR15431">
    <property type="entry name" value="FGFR1 ONCOGENE PARTNER/LISH DOMAIN-CONTAINING PROTEIN"/>
    <property type="match status" value="1"/>
</dbReference>
<feature type="compositionally biased region" description="Acidic residues" evidence="14">
    <location>
        <begin position="496"/>
        <end position="511"/>
    </location>
</feature>
<dbReference type="PROSITE" id="PS50896">
    <property type="entry name" value="LISH"/>
    <property type="match status" value="1"/>
</dbReference>
<keyword evidence="17" id="KW-1185">Reference proteome</keyword>
<dbReference type="GO" id="GO:0005509">
    <property type="term" value="F:calcium ion binding"/>
    <property type="evidence" value="ECO:0007669"/>
    <property type="project" value="InterPro"/>
</dbReference>
<dbReference type="EMBL" id="JBAMIC010000004">
    <property type="protein sequence ID" value="KAK7107854.1"/>
    <property type="molecule type" value="Genomic_DNA"/>
</dbReference>
<protein>
    <recommendedName>
        <fullName evidence="10">Centrosomal protein 43</fullName>
    </recommendedName>
    <alternativeName>
        <fullName evidence="11">FGFR1 oncogene partner</fullName>
    </alternativeName>
</protein>
<dbReference type="Pfam" id="PF13499">
    <property type="entry name" value="EF-hand_7"/>
    <property type="match status" value="1"/>
</dbReference>
<feature type="region of interest" description="Disordered" evidence="14">
    <location>
        <begin position="246"/>
        <end position="546"/>
    </location>
</feature>
<feature type="compositionally biased region" description="Low complexity" evidence="14">
    <location>
        <begin position="297"/>
        <end position="307"/>
    </location>
</feature>
<dbReference type="Gene3D" id="1.20.960.40">
    <property type="match status" value="1"/>
</dbReference>
<feature type="compositionally biased region" description="Polar residues" evidence="14">
    <location>
        <begin position="468"/>
        <end position="478"/>
    </location>
</feature>
<evidence type="ECO:0000256" key="13">
    <source>
        <dbReference type="ARBA" id="ARBA00046373"/>
    </source>
</evidence>
<evidence type="ECO:0000256" key="10">
    <source>
        <dbReference type="ARBA" id="ARBA00041026"/>
    </source>
</evidence>
<feature type="compositionally biased region" description="Polar residues" evidence="14">
    <location>
        <begin position="253"/>
        <end position="271"/>
    </location>
</feature>
<dbReference type="InterPro" id="IPR006594">
    <property type="entry name" value="LisH"/>
</dbReference>
<dbReference type="InterPro" id="IPR018247">
    <property type="entry name" value="EF_Hand_1_Ca_BS"/>
</dbReference>
<feature type="domain" description="EF-hand" evidence="15">
    <location>
        <begin position="196"/>
        <end position="231"/>
    </location>
</feature>
<evidence type="ECO:0000313" key="17">
    <source>
        <dbReference type="Proteomes" id="UP001374579"/>
    </source>
</evidence>
<organism evidence="16 17">
    <name type="scientific">Littorina saxatilis</name>
    <dbReference type="NCBI Taxonomy" id="31220"/>
    <lineage>
        <taxon>Eukaryota</taxon>
        <taxon>Metazoa</taxon>
        <taxon>Spiralia</taxon>
        <taxon>Lophotrochozoa</taxon>
        <taxon>Mollusca</taxon>
        <taxon>Gastropoda</taxon>
        <taxon>Caenogastropoda</taxon>
        <taxon>Littorinimorpha</taxon>
        <taxon>Littorinoidea</taxon>
        <taxon>Littorinidae</taxon>
        <taxon>Littorina</taxon>
    </lineage>
</organism>
<feature type="compositionally biased region" description="Pro residues" evidence="14">
    <location>
        <begin position="282"/>
        <end position="291"/>
    </location>
</feature>
<comment type="subcellular location">
    <subcellularLocation>
        <location evidence="1">Cytoplasm</location>
        <location evidence="1">Cytoskeleton</location>
        <location evidence="1">Cilium basal body</location>
    </subcellularLocation>
    <subcellularLocation>
        <location evidence="2">Cytoplasm</location>
        <location evidence="2">Cytoskeleton</location>
        <location evidence="2">Microtubule organizing center</location>
        <location evidence="2">Centrosome</location>
    </subcellularLocation>
</comment>
<feature type="region of interest" description="Disordered" evidence="14">
    <location>
        <begin position="93"/>
        <end position="115"/>
    </location>
</feature>
<feature type="region of interest" description="Disordered" evidence="14">
    <location>
        <begin position="128"/>
        <end position="155"/>
    </location>
</feature>
<keyword evidence="7" id="KW-0106">Calcium</keyword>
<comment type="caution">
    <text evidence="16">The sequence shown here is derived from an EMBL/GenBank/DDBJ whole genome shotgun (WGS) entry which is preliminary data.</text>
</comment>
<evidence type="ECO:0000256" key="2">
    <source>
        <dbReference type="ARBA" id="ARBA00004300"/>
    </source>
</evidence>
<keyword evidence="9" id="KW-0966">Cell projection</keyword>
<dbReference type="InterPro" id="IPR018993">
    <property type="entry name" value="FOP_dimerisation-dom_N"/>
</dbReference>